<protein>
    <submittedName>
        <fullName evidence="2">Uncharacterized protein</fullName>
    </submittedName>
</protein>
<proteinExistence type="predicted"/>
<comment type="caution">
    <text evidence="2">The sequence shown here is derived from an EMBL/GenBank/DDBJ whole genome shotgun (WGS) entry which is preliminary data.</text>
</comment>
<name>A0A081N555_9GAMM</name>
<evidence type="ECO:0000313" key="3">
    <source>
        <dbReference type="Proteomes" id="UP000028006"/>
    </source>
</evidence>
<gene>
    <name evidence="2" type="ORF">GZ77_14735</name>
</gene>
<accession>A0A081N555</accession>
<keyword evidence="3" id="KW-1185">Reference proteome</keyword>
<feature type="region of interest" description="Disordered" evidence="1">
    <location>
        <begin position="35"/>
        <end position="131"/>
    </location>
</feature>
<dbReference type="Proteomes" id="UP000028006">
    <property type="component" value="Unassembled WGS sequence"/>
</dbReference>
<reference evidence="2 3" key="1">
    <citation type="submission" date="2014-06" db="EMBL/GenBank/DDBJ databases">
        <title>Whole Genome Sequences of Three Symbiotic Endozoicomonas Bacteria.</title>
        <authorList>
            <person name="Neave M.J."/>
            <person name="Apprill A."/>
            <person name="Voolstra C.R."/>
        </authorList>
    </citation>
    <scope>NUCLEOTIDE SEQUENCE [LARGE SCALE GENOMIC DNA]</scope>
    <source>
        <strain evidence="2 3">LMG 24815</strain>
    </source>
</reference>
<organism evidence="2 3">
    <name type="scientific">Endozoicomonas montiporae</name>
    <dbReference type="NCBI Taxonomy" id="1027273"/>
    <lineage>
        <taxon>Bacteria</taxon>
        <taxon>Pseudomonadati</taxon>
        <taxon>Pseudomonadota</taxon>
        <taxon>Gammaproteobacteria</taxon>
        <taxon>Oceanospirillales</taxon>
        <taxon>Endozoicomonadaceae</taxon>
        <taxon>Endozoicomonas</taxon>
    </lineage>
</organism>
<dbReference type="EMBL" id="JOKG01000003">
    <property type="protein sequence ID" value="KEQ13578.1"/>
    <property type="molecule type" value="Genomic_DNA"/>
</dbReference>
<evidence type="ECO:0000256" key="1">
    <source>
        <dbReference type="SAM" id="MobiDB-lite"/>
    </source>
</evidence>
<feature type="compositionally biased region" description="Acidic residues" evidence="1">
    <location>
        <begin position="77"/>
        <end position="131"/>
    </location>
</feature>
<evidence type="ECO:0000313" key="2">
    <source>
        <dbReference type="EMBL" id="KEQ13578.1"/>
    </source>
</evidence>
<dbReference type="AlphaFoldDB" id="A0A081N555"/>
<sequence length="131" mass="14872">MIRTISKEAEMIRTFLTVIAVCFSLNLLANKELDYPTGDNWEEQTAVDASEDASEDASRDVSEDASEDSFDPAGMFNDEESGINDYQDEQFDSGYEDEYYDESMSSDDDSEAYDDFEGEDDYSDPEGYEEE</sequence>